<gene>
    <name evidence="1" type="ORF">LTS18_004411</name>
</gene>
<keyword evidence="2" id="KW-1185">Reference proteome</keyword>
<evidence type="ECO:0000313" key="1">
    <source>
        <dbReference type="EMBL" id="KAK3062300.1"/>
    </source>
</evidence>
<dbReference type="EMBL" id="JAWDJW010007361">
    <property type="protein sequence ID" value="KAK3062300.1"/>
    <property type="molecule type" value="Genomic_DNA"/>
</dbReference>
<sequence length="143" mass="16101">MPGSEYAAAGGGALKLKGSGGVDRKKRKKKLKPSGTEEQKDGATEPSRSKSLQDALAAEDDVKDSEGRDSADEPDLSEDLRKDLIQVRGKTETERRHEERRRKRLDERLKREGIKTHKERVEELNRYLSTLSEHHDMPRIGPG</sequence>
<reference evidence="1" key="1">
    <citation type="submission" date="2024-09" db="EMBL/GenBank/DDBJ databases">
        <title>Black Yeasts Isolated from many extreme environments.</title>
        <authorList>
            <person name="Coleine C."/>
            <person name="Stajich J.E."/>
            <person name="Selbmann L."/>
        </authorList>
    </citation>
    <scope>NUCLEOTIDE SEQUENCE</scope>
    <source>
        <strain evidence="1">CCFEE 5737</strain>
    </source>
</reference>
<organism evidence="1 2">
    <name type="scientific">Coniosporium uncinatum</name>
    <dbReference type="NCBI Taxonomy" id="93489"/>
    <lineage>
        <taxon>Eukaryota</taxon>
        <taxon>Fungi</taxon>
        <taxon>Dikarya</taxon>
        <taxon>Ascomycota</taxon>
        <taxon>Pezizomycotina</taxon>
        <taxon>Dothideomycetes</taxon>
        <taxon>Dothideomycetes incertae sedis</taxon>
        <taxon>Coniosporium</taxon>
    </lineage>
</organism>
<evidence type="ECO:0000313" key="2">
    <source>
        <dbReference type="Proteomes" id="UP001186974"/>
    </source>
</evidence>
<comment type="caution">
    <text evidence="1">The sequence shown here is derived from an EMBL/GenBank/DDBJ whole genome shotgun (WGS) entry which is preliminary data.</text>
</comment>
<proteinExistence type="predicted"/>
<name>A0ACC3D636_9PEZI</name>
<accession>A0ACC3D636</accession>
<protein>
    <submittedName>
        <fullName evidence="1">Uncharacterized protein</fullName>
    </submittedName>
</protein>
<dbReference type="Proteomes" id="UP001186974">
    <property type="component" value="Unassembled WGS sequence"/>
</dbReference>